<proteinExistence type="predicted"/>
<dbReference type="PANTHER" id="PTHR32487">
    <property type="entry name" value="3-OXO-DELTA(4,5)-STEROID 5-BETA-REDUCTASE"/>
    <property type="match status" value="1"/>
</dbReference>
<protein>
    <recommendedName>
        <fullName evidence="1">PRISE-like Rossmann-fold domain-containing protein</fullName>
    </recommendedName>
</protein>
<sequence>MIPQSNDSFTVCQSGAYRNLPTYPTVAGLTAIVPGATGISGWNTIRSLLDSPTRWTKIYAISRSPPNKELTGLLSTEQESRVQHLPVDFSSSPREIAKSLGLIQELNPYVFFYAYMQPKTEDDEMVWSNVEKLEEVNGGLLSSFLEALEIADVAPKRILLQTGGKNYGLQFGRGPQPCVESNPQPRHLGPNFYYPQEDSLVDYCKRHPETSWNVIRPFGVMGSAVKAQMSGLYLFCVYSAVQAHKKEPLYFPGDWKSWQGPTPMSTARLTGYLSEWAVLHDSCENQAYNSIDSNSMTNERFLAELARWYGNEKGAVGPSEDVSKFENAEIKGGKNCPLGYGPPLVTGSSFKMLDWAQQDMNKIAWREIMETSRGVITNDPFEEDVVKENFQLLDIYFSIVVTASMNKARLQGWTGFADTLEAAFESVQEMVGMGLLPPVVVDKAHPLV</sequence>
<dbReference type="InterPro" id="IPR055222">
    <property type="entry name" value="PRISE-like_Rossmann-fold"/>
</dbReference>
<feature type="domain" description="PRISE-like Rossmann-fold" evidence="1">
    <location>
        <begin position="31"/>
        <end position="314"/>
    </location>
</feature>
<dbReference type="OrthoDB" id="1731983at2759"/>
<dbReference type="SUPFAM" id="SSF51735">
    <property type="entry name" value="NAD(P)-binding Rossmann-fold domains"/>
    <property type="match status" value="1"/>
</dbReference>
<dbReference type="Proteomes" id="UP001140510">
    <property type="component" value="Unassembled WGS sequence"/>
</dbReference>
<dbReference type="Gene3D" id="3.40.50.720">
    <property type="entry name" value="NAD(P)-binding Rossmann-like Domain"/>
    <property type="match status" value="1"/>
</dbReference>
<dbReference type="PANTHER" id="PTHR32487:SF29">
    <property type="entry name" value="NAD-DEPENDENT EPIMERASE_DEHYDRATASE DOMAIN-CONTAINING PROTEIN"/>
    <property type="match status" value="1"/>
</dbReference>
<reference evidence="2" key="1">
    <citation type="submission" date="2022-10" db="EMBL/GenBank/DDBJ databases">
        <title>Tapping the CABI collections for fungal endophytes: first genome assemblies for Collariella, Neodidymelliopsis, Ascochyta clinopodiicola, Didymella pomorum, Didymosphaeria variabile, Neocosmospora piperis and Neocucurbitaria cava.</title>
        <authorList>
            <person name="Hill R."/>
        </authorList>
    </citation>
    <scope>NUCLEOTIDE SEQUENCE</scope>
    <source>
        <strain evidence="2">IMI 355091</strain>
    </source>
</reference>
<evidence type="ECO:0000259" key="1">
    <source>
        <dbReference type="Pfam" id="PF22917"/>
    </source>
</evidence>
<gene>
    <name evidence="2" type="ORF">N0V91_009112</name>
</gene>
<dbReference type="EMBL" id="JAPEVA010000099">
    <property type="protein sequence ID" value="KAJ4399841.1"/>
    <property type="molecule type" value="Genomic_DNA"/>
</dbReference>
<keyword evidence="3" id="KW-1185">Reference proteome</keyword>
<dbReference type="Pfam" id="PF22917">
    <property type="entry name" value="PRISE"/>
    <property type="match status" value="1"/>
</dbReference>
<name>A0A9W8Z7M6_9PLEO</name>
<evidence type="ECO:0000313" key="3">
    <source>
        <dbReference type="Proteomes" id="UP001140510"/>
    </source>
</evidence>
<dbReference type="InterPro" id="IPR036291">
    <property type="entry name" value="NAD(P)-bd_dom_sf"/>
</dbReference>
<evidence type="ECO:0000313" key="2">
    <source>
        <dbReference type="EMBL" id="KAJ4399841.1"/>
    </source>
</evidence>
<comment type="caution">
    <text evidence="2">The sequence shown here is derived from an EMBL/GenBank/DDBJ whole genome shotgun (WGS) entry which is preliminary data.</text>
</comment>
<dbReference type="AlphaFoldDB" id="A0A9W8Z7M6"/>
<organism evidence="2 3">
    <name type="scientific">Didymella pomorum</name>
    <dbReference type="NCBI Taxonomy" id="749634"/>
    <lineage>
        <taxon>Eukaryota</taxon>
        <taxon>Fungi</taxon>
        <taxon>Dikarya</taxon>
        <taxon>Ascomycota</taxon>
        <taxon>Pezizomycotina</taxon>
        <taxon>Dothideomycetes</taxon>
        <taxon>Pleosporomycetidae</taxon>
        <taxon>Pleosporales</taxon>
        <taxon>Pleosporineae</taxon>
        <taxon>Didymellaceae</taxon>
        <taxon>Didymella</taxon>
    </lineage>
</organism>
<accession>A0A9W8Z7M6</accession>